<comment type="caution">
    <text evidence="1">The sequence shown here is derived from an EMBL/GenBank/DDBJ whole genome shotgun (WGS) entry which is preliminary data.</text>
</comment>
<dbReference type="SUPFAM" id="SSF89392">
    <property type="entry name" value="Prokaryotic lipoproteins and lipoprotein localization factors"/>
    <property type="match status" value="1"/>
</dbReference>
<gene>
    <name evidence="1" type="ORF">HYR64_05590</name>
</gene>
<dbReference type="Gene3D" id="3.40.30.10">
    <property type="entry name" value="Glutaredoxin"/>
    <property type="match status" value="1"/>
</dbReference>
<organism evidence="1 2">
    <name type="scientific">Fimbriimonas ginsengisoli</name>
    <dbReference type="NCBI Taxonomy" id="1005039"/>
    <lineage>
        <taxon>Bacteria</taxon>
        <taxon>Bacillati</taxon>
        <taxon>Armatimonadota</taxon>
        <taxon>Fimbriimonadia</taxon>
        <taxon>Fimbriimonadales</taxon>
        <taxon>Fimbriimonadaceae</taxon>
        <taxon>Fimbriimonas</taxon>
    </lineage>
</organism>
<dbReference type="InterPro" id="IPR036249">
    <property type="entry name" value="Thioredoxin-like_sf"/>
</dbReference>
<reference evidence="1" key="1">
    <citation type="submission" date="2020-07" db="EMBL/GenBank/DDBJ databases">
        <title>Huge and variable diversity of episymbiotic CPR bacteria and DPANN archaea in groundwater ecosystems.</title>
        <authorList>
            <person name="He C.Y."/>
            <person name="Keren R."/>
            <person name="Whittaker M."/>
            <person name="Farag I.F."/>
            <person name="Doudna J."/>
            <person name="Cate J.H.D."/>
            <person name="Banfield J.F."/>
        </authorList>
    </citation>
    <scope>NUCLEOTIDE SEQUENCE</scope>
    <source>
        <strain evidence="1">NC_groundwater_17_Pr7_B-0.1um_64_12</strain>
    </source>
</reference>
<dbReference type="EMBL" id="JACOSL010000035">
    <property type="protein sequence ID" value="MBI1756562.1"/>
    <property type="molecule type" value="Genomic_DNA"/>
</dbReference>
<accession>A0A931LVP3</accession>
<proteinExistence type="predicted"/>
<sequence length="250" mass="27224">MGTLLGLIAVAALSQGVDSPVGRGPKMVADYVAAMQRATSLSATVSMQQIGGAPSTYSFQFAKPNKARIETPKQLMIADGTTLTILNKTNATYFRAPETQDGLGNILSGLEYMVWRPFFFPNALGRTLVTRPTGMVTRRGMTLDGVEVLYDPGEHYAVTLFLDPADNIVRQAEFVHSSLSTSESFIVDAKTLAINEAIPSSQFQFEPPANGKQVSLDEMVTDRWYASLDEALAVAARTNKLVLVDFYADW</sequence>
<name>A0A931LVP3_FIMGI</name>
<evidence type="ECO:0000313" key="1">
    <source>
        <dbReference type="EMBL" id="MBI1756562.1"/>
    </source>
</evidence>
<protein>
    <submittedName>
        <fullName evidence="1">Uncharacterized protein</fullName>
    </submittedName>
</protein>
<dbReference type="Proteomes" id="UP000727962">
    <property type="component" value="Unassembled WGS sequence"/>
</dbReference>
<dbReference type="InterPro" id="IPR029046">
    <property type="entry name" value="LolA/LolB/LppX"/>
</dbReference>
<dbReference type="Gene3D" id="2.50.20.10">
    <property type="entry name" value="Lipoprotein localisation LolA/LolB/LppX"/>
    <property type="match status" value="1"/>
</dbReference>
<dbReference type="AlphaFoldDB" id="A0A931LVP3"/>
<dbReference type="SUPFAM" id="SSF52833">
    <property type="entry name" value="Thioredoxin-like"/>
    <property type="match status" value="1"/>
</dbReference>
<evidence type="ECO:0000313" key="2">
    <source>
        <dbReference type="Proteomes" id="UP000727962"/>
    </source>
</evidence>